<organism evidence="1 2">
    <name type="scientific">Pistacia atlantica</name>
    <dbReference type="NCBI Taxonomy" id="434234"/>
    <lineage>
        <taxon>Eukaryota</taxon>
        <taxon>Viridiplantae</taxon>
        <taxon>Streptophyta</taxon>
        <taxon>Embryophyta</taxon>
        <taxon>Tracheophyta</taxon>
        <taxon>Spermatophyta</taxon>
        <taxon>Magnoliopsida</taxon>
        <taxon>eudicotyledons</taxon>
        <taxon>Gunneridae</taxon>
        <taxon>Pentapetalae</taxon>
        <taxon>rosids</taxon>
        <taxon>malvids</taxon>
        <taxon>Sapindales</taxon>
        <taxon>Anacardiaceae</taxon>
        <taxon>Pistacia</taxon>
    </lineage>
</organism>
<dbReference type="Proteomes" id="UP001164250">
    <property type="component" value="Chromosome 9"/>
</dbReference>
<comment type="caution">
    <text evidence="1">The sequence shown here is derived from an EMBL/GenBank/DDBJ whole genome shotgun (WGS) entry which is preliminary data.</text>
</comment>
<proteinExistence type="predicted"/>
<sequence>MVIISWNPIVRRSPIDSERQQVELLERRLQLEFSKGETTDGVVIGETTSGVGFIGSFFVGLQANERDKMTGATKVFSGIVTSLGGAPLIGATLFGREKTTICASKKETTVGVGGGVGYYRWSFQRDTRGPQKCKLQENTKRGIVERETIGGVVEGETINGVVKGEIAGGVARRETTSGVVKGRLQVKLPEGRL</sequence>
<reference evidence="2" key="1">
    <citation type="journal article" date="2023" name="G3 (Bethesda)">
        <title>Genome assembly and association tests identify interacting loci associated with vigor, precocity, and sex in interspecific pistachio rootstocks.</title>
        <authorList>
            <person name="Palmer W."/>
            <person name="Jacygrad E."/>
            <person name="Sagayaradj S."/>
            <person name="Cavanaugh K."/>
            <person name="Han R."/>
            <person name="Bertier L."/>
            <person name="Beede B."/>
            <person name="Kafkas S."/>
            <person name="Golino D."/>
            <person name="Preece J."/>
            <person name="Michelmore R."/>
        </authorList>
    </citation>
    <scope>NUCLEOTIDE SEQUENCE [LARGE SCALE GENOMIC DNA]</scope>
</reference>
<evidence type="ECO:0000313" key="1">
    <source>
        <dbReference type="EMBL" id="KAJ0088102.1"/>
    </source>
</evidence>
<evidence type="ECO:0000313" key="2">
    <source>
        <dbReference type="Proteomes" id="UP001164250"/>
    </source>
</evidence>
<name>A0ACC1AN51_9ROSI</name>
<gene>
    <name evidence="1" type="ORF">Patl1_32185</name>
</gene>
<dbReference type="EMBL" id="CM047905">
    <property type="protein sequence ID" value="KAJ0088102.1"/>
    <property type="molecule type" value="Genomic_DNA"/>
</dbReference>
<accession>A0ACC1AN51</accession>
<protein>
    <submittedName>
        <fullName evidence="1">Uncharacterized protein</fullName>
    </submittedName>
</protein>
<keyword evidence="2" id="KW-1185">Reference proteome</keyword>